<dbReference type="InterPro" id="IPR000326">
    <property type="entry name" value="PAP2/HPO"/>
</dbReference>
<dbReference type="SMART" id="SM00014">
    <property type="entry name" value="acidPPc"/>
    <property type="match status" value="1"/>
</dbReference>
<feature type="transmembrane region" description="Helical" evidence="1">
    <location>
        <begin position="95"/>
        <end position="113"/>
    </location>
</feature>
<feature type="transmembrane region" description="Helical" evidence="1">
    <location>
        <begin position="20"/>
        <end position="47"/>
    </location>
</feature>
<dbReference type="Proteomes" id="UP000002408">
    <property type="component" value="Chromosome"/>
</dbReference>
<reference evidence="4" key="1">
    <citation type="journal article" date="2015" name="Microbiology">
        <title>Genome of Methanoregula boonei 6A8 reveals adaptations to oligotrophic peatland environments.</title>
        <authorList>
            <person name="Braeuer S."/>
            <person name="Cadillo-Quiroz H."/>
            <person name="Kyrpides N."/>
            <person name="Woyke T."/>
            <person name="Goodwin L."/>
            <person name="Detter C."/>
            <person name="Podell S."/>
            <person name="Yavitt J.B."/>
            <person name="Zinder S.H."/>
        </authorList>
    </citation>
    <scope>NUCLEOTIDE SEQUENCE [LARGE SCALE GENOMIC DNA]</scope>
    <source>
        <strain evidence="4">DSM 21154 / JCM 14090 / 6A8</strain>
    </source>
</reference>
<dbReference type="InterPro" id="IPR036938">
    <property type="entry name" value="PAP2/HPO_sf"/>
</dbReference>
<dbReference type="PANTHER" id="PTHR14969:SF13">
    <property type="entry name" value="AT30094P"/>
    <property type="match status" value="1"/>
</dbReference>
<feature type="transmembrane region" description="Helical" evidence="1">
    <location>
        <begin position="54"/>
        <end position="75"/>
    </location>
</feature>
<name>A7I9Y7_METB6</name>
<gene>
    <name evidence="3" type="ordered locus">Mboo_2034</name>
</gene>
<keyword evidence="1" id="KW-0812">Transmembrane</keyword>
<accession>A7I9Y7</accession>
<feature type="transmembrane region" description="Helical" evidence="1">
    <location>
        <begin position="185"/>
        <end position="206"/>
    </location>
</feature>
<dbReference type="eggNOG" id="arCOG03056">
    <property type="taxonomic scope" value="Archaea"/>
</dbReference>
<dbReference type="STRING" id="456442.Mboo_2034"/>
<dbReference type="KEGG" id="mbn:Mboo_2034"/>
<dbReference type="RefSeq" id="WP_012107603.1">
    <property type="nucleotide sequence ID" value="NC_009712.1"/>
</dbReference>
<proteinExistence type="predicted"/>
<protein>
    <submittedName>
        <fullName evidence="3">Phosphoesterase, PA-phosphatase related</fullName>
    </submittedName>
</protein>
<dbReference type="PANTHER" id="PTHR14969">
    <property type="entry name" value="SPHINGOSINE-1-PHOSPHATE PHOSPHOHYDROLASE"/>
    <property type="match status" value="1"/>
</dbReference>
<sequence>MAPFLLLDPGLNVAAQHFSPLLTTILAAGKFLDSAPVYLTVVVLLYLGFHPKYGIRLAVLFGFASGLNEALKLFFHLPRPYWVSLAVKAYSSLPSFGFPSGGAMCSTVVYGYMAATVRRYWIVLACVVLAGLTVSARIFAGVHFVLDVVGGLAFGALVLLLFLYFSPKIDAFVAGLSPRGRMVGILVLSALPLLCALPAYYSLAGWQLPQEWAATAMSQTGVPINPVQVITAWQSAGLVLGSLLGYEFLRRQGGWIPPASSLHRGTIAVFGVISTLALYGLAESALARAGPLLPAPVVLVVPALVAGLWFTACVPLLARRGPNVILKTKDGPFLPRQP</sequence>
<keyword evidence="4" id="KW-1185">Reference proteome</keyword>
<feature type="transmembrane region" description="Helical" evidence="1">
    <location>
        <begin position="293"/>
        <end position="318"/>
    </location>
</feature>
<feature type="transmembrane region" description="Helical" evidence="1">
    <location>
        <begin position="261"/>
        <end position="281"/>
    </location>
</feature>
<feature type="transmembrane region" description="Helical" evidence="1">
    <location>
        <begin position="226"/>
        <end position="249"/>
    </location>
</feature>
<dbReference type="GeneID" id="25393949"/>
<evidence type="ECO:0000313" key="4">
    <source>
        <dbReference type="Proteomes" id="UP000002408"/>
    </source>
</evidence>
<dbReference type="SUPFAM" id="SSF48317">
    <property type="entry name" value="Acid phosphatase/Vanadium-dependent haloperoxidase"/>
    <property type="match status" value="1"/>
</dbReference>
<dbReference type="Gene3D" id="1.20.144.10">
    <property type="entry name" value="Phosphatidic acid phosphatase type 2/haloperoxidase"/>
    <property type="match status" value="1"/>
</dbReference>
<dbReference type="HOGENOM" id="CLU_068892_0_0_2"/>
<evidence type="ECO:0000256" key="1">
    <source>
        <dbReference type="SAM" id="Phobius"/>
    </source>
</evidence>
<dbReference type="AlphaFoldDB" id="A7I9Y7"/>
<feature type="domain" description="Phosphatidic acid phosphatase type 2/haloperoxidase" evidence="2">
    <location>
        <begin position="53"/>
        <end position="163"/>
    </location>
</feature>
<dbReference type="EMBL" id="CP000780">
    <property type="protein sequence ID" value="ABS56548.1"/>
    <property type="molecule type" value="Genomic_DNA"/>
</dbReference>
<keyword evidence="1" id="KW-0472">Membrane</keyword>
<keyword evidence="1" id="KW-1133">Transmembrane helix</keyword>
<feature type="transmembrane region" description="Helical" evidence="1">
    <location>
        <begin position="144"/>
        <end position="165"/>
    </location>
</feature>
<evidence type="ECO:0000259" key="2">
    <source>
        <dbReference type="SMART" id="SM00014"/>
    </source>
</evidence>
<dbReference type="OrthoDB" id="10182at2157"/>
<feature type="transmembrane region" description="Helical" evidence="1">
    <location>
        <begin position="120"/>
        <end position="138"/>
    </location>
</feature>
<evidence type="ECO:0000313" key="3">
    <source>
        <dbReference type="EMBL" id="ABS56548.1"/>
    </source>
</evidence>
<organism evidence="3 4">
    <name type="scientific">Methanoregula boonei (strain DSM 21154 / JCM 14090 / 6A8)</name>
    <dbReference type="NCBI Taxonomy" id="456442"/>
    <lineage>
        <taxon>Archaea</taxon>
        <taxon>Methanobacteriati</taxon>
        <taxon>Methanobacteriota</taxon>
        <taxon>Stenosarchaea group</taxon>
        <taxon>Methanomicrobia</taxon>
        <taxon>Methanomicrobiales</taxon>
        <taxon>Methanoregulaceae</taxon>
        <taxon>Methanoregula</taxon>
    </lineage>
</organism>
<dbReference type="Pfam" id="PF01569">
    <property type="entry name" value="PAP2"/>
    <property type="match status" value="1"/>
</dbReference>